<evidence type="ECO:0000313" key="8">
    <source>
        <dbReference type="Proteomes" id="UP000321424"/>
    </source>
</evidence>
<dbReference type="GO" id="GO:0032259">
    <property type="term" value="P:methylation"/>
    <property type="evidence" value="ECO:0007669"/>
    <property type="project" value="UniProtKB-KW"/>
</dbReference>
<evidence type="ECO:0000256" key="4">
    <source>
        <dbReference type="PIRSR" id="PIRSR005739-1"/>
    </source>
</evidence>
<evidence type="ECO:0000313" key="7">
    <source>
        <dbReference type="EMBL" id="GEM39798.1"/>
    </source>
</evidence>
<dbReference type="Gene3D" id="3.40.50.150">
    <property type="entry name" value="Vaccinia Virus protein VP39"/>
    <property type="match status" value="1"/>
</dbReference>
<dbReference type="InterPro" id="IPR012967">
    <property type="entry name" value="COMT_dimerisation"/>
</dbReference>
<dbReference type="PIRSF" id="PIRSF005739">
    <property type="entry name" value="O-mtase"/>
    <property type="match status" value="1"/>
</dbReference>
<keyword evidence="2 7" id="KW-0808">Transferase</keyword>
<evidence type="ECO:0000259" key="5">
    <source>
        <dbReference type="Pfam" id="PF00891"/>
    </source>
</evidence>
<dbReference type="InterPro" id="IPR001077">
    <property type="entry name" value="COMT_C"/>
</dbReference>
<dbReference type="InterPro" id="IPR036388">
    <property type="entry name" value="WH-like_DNA-bd_sf"/>
</dbReference>
<dbReference type="SUPFAM" id="SSF46785">
    <property type="entry name" value="Winged helix' DNA-binding domain"/>
    <property type="match status" value="1"/>
</dbReference>
<dbReference type="InterPro" id="IPR029063">
    <property type="entry name" value="SAM-dependent_MTases_sf"/>
</dbReference>
<evidence type="ECO:0000256" key="1">
    <source>
        <dbReference type="ARBA" id="ARBA00022603"/>
    </source>
</evidence>
<dbReference type="Pfam" id="PF08100">
    <property type="entry name" value="Dimerisation"/>
    <property type="match status" value="1"/>
</dbReference>
<sequence length="370" mass="40200">MVQFPESVPFLRTPARLPYLGALIDTARNGLLGLYRSLAPAHLNLLDLASVGTVQAIYVAAKLGVADALAEGPATADHIAATVGADRDATFRLLRALAGRGIFRERPDGRFQLTPMAEALRSDTPNSVRALILLACHPYEWEHWGWLLPAVTTGEPMVEKLRGMPVFEFIEQNPGYSEVFNQAMTSATEVAVPSILAAYDFSRFPTVVDVGGGHGRMLAEILRIAPRSRGVLFDREHVTPGATRTLTAAGVLDRCTIESGSFFDRVPQGGDAYLLKHVIHDWPEHDARKILDTVRGAMSSAAVLISVEMLIPDGNRPHLSKLIDLDLLLESGGRLRTVQQYTDLLTDTGFRVRRIVPTSGPASVIEAVPA</sequence>
<dbReference type="InterPro" id="IPR036390">
    <property type="entry name" value="WH_DNA-bd_sf"/>
</dbReference>
<feature type="active site" description="Proton acceptor" evidence="4">
    <location>
        <position position="280"/>
    </location>
</feature>
<evidence type="ECO:0000256" key="2">
    <source>
        <dbReference type="ARBA" id="ARBA00022679"/>
    </source>
</evidence>
<comment type="caution">
    <text evidence="7">The sequence shown here is derived from an EMBL/GenBank/DDBJ whole genome shotgun (WGS) entry which is preliminary data.</text>
</comment>
<dbReference type="EMBL" id="BJXA01000028">
    <property type="protein sequence ID" value="GEM39798.1"/>
    <property type="molecule type" value="Genomic_DNA"/>
</dbReference>
<keyword evidence="8" id="KW-1185">Reference proteome</keyword>
<dbReference type="Gene3D" id="1.10.287.1350">
    <property type="match status" value="1"/>
</dbReference>
<reference evidence="7 8" key="1">
    <citation type="submission" date="2019-07" db="EMBL/GenBank/DDBJ databases">
        <title>Whole genome shotgun sequence of Nocardia ninae NBRC 108245.</title>
        <authorList>
            <person name="Hosoyama A."/>
            <person name="Uohara A."/>
            <person name="Ohji S."/>
            <person name="Ichikawa N."/>
        </authorList>
    </citation>
    <scope>NUCLEOTIDE SEQUENCE [LARGE SCALE GENOMIC DNA]</scope>
    <source>
        <strain evidence="7 8">NBRC 108245</strain>
    </source>
</reference>
<dbReference type="RefSeq" id="WP_147134127.1">
    <property type="nucleotide sequence ID" value="NZ_BJXA01000028.1"/>
</dbReference>
<dbReference type="GO" id="GO:0046983">
    <property type="term" value="F:protein dimerization activity"/>
    <property type="evidence" value="ECO:0007669"/>
    <property type="project" value="InterPro"/>
</dbReference>
<feature type="domain" description="O-methyltransferase C-terminal" evidence="5">
    <location>
        <begin position="147"/>
        <end position="351"/>
    </location>
</feature>
<dbReference type="Proteomes" id="UP000321424">
    <property type="component" value="Unassembled WGS sequence"/>
</dbReference>
<dbReference type="Gene3D" id="1.10.10.10">
    <property type="entry name" value="Winged helix-like DNA-binding domain superfamily/Winged helix DNA-binding domain"/>
    <property type="match status" value="1"/>
</dbReference>
<feature type="domain" description="O-methyltransferase dimerisation" evidence="6">
    <location>
        <begin position="55"/>
        <end position="120"/>
    </location>
</feature>
<evidence type="ECO:0000256" key="3">
    <source>
        <dbReference type="ARBA" id="ARBA00022691"/>
    </source>
</evidence>
<keyword evidence="1 7" id="KW-0489">Methyltransferase</keyword>
<dbReference type="GO" id="GO:0008171">
    <property type="term" value="F:O-methyltransferase activity"/>
    <property type="evidence" value="ECO:0007669"/>
    <property type="project" value="InterPro"/>
</dbReference>
<dbReference type="PANTHER" id="PTHR43712">
    <property type="entry name" value="PUTATIVE (AFU_ORTHOLOGUE AFUA_4G14580)-RELATED"/>
    <property type="match status" value="1"/>
</dbReference>
<dbReference type="OrthoDB" id="4145676at2"/>
<gene>
    <name evidence="7" type="ORF">NN4_43170</name>
</gene>
<evidence type="ECO:0000259" key="6">
    <source>
        <dbReference type="Pfam" id="PF08100"/>
    </source>
</evidence>
<protein>
    <submittedName>
        <fullName evidence="7">Hydroxyneurosporene-O-methyltransferase</fullName>
    </submittedName>
</protein>
<dbReference type="PROSITE" id="PS51683">
    <property type="entry name" value="SAM_OMT_II"/>
    <property type="match status" value="1"/>
</dbReference>
<dbReference type="SUPFAM" id="SSF53335">
    <property type="entry name" value="S-adenosyl-L-methionine-dependent methyltransferases"/>
    <property type="match status" value="1"/>
</dbReference>
<dbReference type="PANTHER" id="PTHR43712:SF2">
    <property type="entry name" value="O-METHYLTRANSFERASE CICE"/>
    <property type="match status" value="1"/>
</dbReference>
<organism evidence="7 8">
    <name type="scientific">Nocardia ninae NBRC 108245</name>
    <dbReference type="NCBI Taxonomy" id="1210091"/>
    <lineage>
        <taxon>Bacteria</taxon>
        <taxon>Bacillati</taxon>
        <taxon>Actinomycetota</taxon>
        <taxon>Actinomycetes</taxon>
        <taxon>Mycobacteriales</taxon>
        <taxon>Nocardiaceae</taxon>
        <taxon>Nocardia</taxon>
    </lineage>
</organism>
<name>A0A511MI73_9NOCA</name>
<keyword evidence="3" id="KW-0949">S-adenosyl-L-methionine</keyword>
<dbReference type="Pfam" id="PF00891">
    <property type="entry name" value="Methyltransf_2"/>
    <property type="match status" value="1"/>
</dbReference>
<dbReference type="AlphaFoldDB" id="A0A511MI73"/>
<proteinExistence type="predicted"/>
<dbReference type="InterPro" id="IPR016461">
    <property type="entry name" value="COMT-like"/>
</dbReference>
<accession>A0A511MI73</accession>